<feature type="region of interest" description="Disordered" evidence="1">
    <location>
        <begin position="1"/>
        <end position="22"/>
    </location>
</feature>
<protein>
    <submittedName>
        <fullName evidence="2">Uncharacterized protein</fullName>
    </submittedName>
</protein>
<proteinExistence type="predicted"/>
<dbReference type="EMBL" id="BAABME010000793">
    <property type="protein sequence ID" value="GAA0145521.1"/>
    <property type="molecule type" value="Genomic_DNA"/>
</dbReference>
<evidence type="ECO:0000313" key="2">
    <source>
        <dbReference type="EMBL" id="GAA0145521.1"/>
    </source>
</evidence>
<evidence type="ECO:0000256" key="1">
    <source>
        <dbReference type="SAM" id="MobiDB-lite"/>
    </source>
</evidence>
<evidence type="ECO:0000313" key="3">
    <source>
        <dbReference type="Proteomes" id="UP001454036"/>
    </source>
</evidence>
<name>A0AAV3P443_LITER</name>
<dbReference type="Proteomes" id="UP001454036">
    <property type="component" value="Unassembled WGS sequence"/>
</dbReference>
<comment type="caution">
    <text evidence="2">The sequence shown here is derived from an EMBL/GenBank/DDBJ whole genome shotgun (WGS) entry which is preliminary data.</text>
</comment>
<reference evidence="2 3" key="1">
    <citation type="submission" date="2024-01" db="EMBL/GenBank/DDBJ databases">
        <title>The complete chloroplast genome sequence of Lithospermum erythrorhizon: insights into the phylogenetic relationship among Boraginaceae species and the maternal lineages of purple gromwells.</title>
        <authorList>
            <person name="Okada T."/>
            <person name="Watanabe K."/>
        </authorList>
    </citation>
    <scope>NUCLEOTIDE SEQUENCE [LARGE SCALE GENOMIC DNA]</scope>
</reference>
<gene>
    <name evidence="2" type="ORF">LIER_05699</name>
</gene>
<sequence>MEPSKRTTRRVSPSRKRAKSAGGVKERLKVLVLEQELQGLRLQISNYPWDMALLDQELKRAQAQRDGPEFNTPALVEEYRQWYPSGWLDNTIPLPPLDEILSAPFVGV</sequence>
<accession>A0AAV3P443</accession>
<dbReference type="AlphaFoldDB" id="A0AAV3P443"/>
<feature type="compositionally biased region" description="Basic residues" evidence="1">
    <location>
        <begin position="1"/>
        <end position="19"/>
    </location>
</feature>
<keyword evidence="3" id="KW-1185">Reference proteome</keyword>
<organism evidence="2 3">
    <name type="scientific">Lithospermum erythrorhizon</name>
    <name type="common">Purple gromwell</name>
    <name type="synonym">Lithospermum officinale var. erythrorhizon</name>
    <dbReference type="NCBI Taxonomy" id="34254"/>
    <lineage>
        <taxon>Eukaryota</taxon>
        <taxon>Viridiplantae</taxon>
        <taxon>Streptophyta</taxon>
        <taxon>Embryophyta</taxon>
        <taxon>Tracheophyta</taxon>
        <taxon>Spermatophyta</taxon>
        <taxon>Magnoliopsida</taxon>
        <taxon>eudicotyledons</taxon>
        <taxon>Gunneridae</taxon>
        <taxon>Pentapetalae</taxon>
        <taxon>asterids</taxon>
        <taxon>lamiids</taxon>
        <taxon>Boraginales</taxon>
        <taxon>Boraginaceae</taxon>
        <taxon>Boraginoideae</taxon>
        <taxon>Lithospermeae</taxon>
        <taxon>Lithospermum</taxon>
    </lineage>
</organism>